<feature type="region of interest" description="Disordered" evidence="1">
    <location>
        <begin position="20"/>
        <end position="240"/>
    </location>
</feature>
<evidence type="ECO:0000313" key="4">
    <source>
        <dbReference type="Proteomes" id="UP000256970"/>
    </source>
</evidence>
<accession>A0A383VFP7</accession>
<keyword evidence="4" id="KW-1185">Reference proteome</keyword>
<gene>
    <name evidence="3" type="ORF">BQ4739_LOCUS16311</name>
    <name evidence="2" type="ORF">BQ4739_LOCUS4859</name>
</gene>
<protein>
    <submittedName>
        <fullName evidence="2">Uncharacterized protein</fullName>
    </submittedName>
</protein>
<organism evidence="2 4">
    <name type="scientific">Tetradesmus obliquus</name>
    <name type="common">Green alga</name>
    <name type="synonym">Acutodesmus obliquus</name>
    <dbReference type="NCBI Taxonomy" id="3088"/>
    <lineage>
        <taxon>Eukaryota</taxon>
        <taxon>Viridiplantae</taxon>
        <taxon>Chlorophyta</taxon>
        <taxon>core chlorophytes</taxon>
        <taxon>Chlorophyceae</taxon>
        <taxon>CS clade</taxon>
        <taxon>Sphaeropleales</taxon>
        <taxon>Scenedesmaceae</taxon>
        <taxon>Tetradesmus</taxon>
    </lineage>
</organism>
<feature type="compositionally biased region" description="Low complexity" evidence="1">
    <location>
        <begin position="128"/>
        <end position="162"/>
    </location>
</feature>
<dbReference type="EMBL" id="FNXT01001245">
    <property type="protein sequence ID" value="SZX75942.1"/>
    <property type="molecule type" value="Genomic_DNA"/>
</dbReference>
<name>A0A383VFP7_TETOB</name>
<dbReference type="AlphaFoldDB" id="A0A383VFP7"/>
<sequence>MDAGDPFGYVSYERGHRAAVDSAEVEPDGFASPAHCQARSPGTLSSEDGTGTPKAPLLAFEARPGKPCPGAPRKGKAPFSHFDLSGEAPVRRLSFGTHGSQSTEQDLDSDSCSMDEDDCMEEQEPEEQQQQQQPQQVVQQQYLRRPPPQLMQQHMQQPWQQQLMGPALPSPQQLFRQQLVQQLQPLRPPQPPCSQLWGSQPQQPAQQAVWHPLSPTGARPPPLAPSGLPPGSTTPVRLFR</sequence>
<feature type="compositionally biased region" description="Polar residues" evidence="1">
    <location>
        <begin position="40"/>
        <end position="49"/>
    </location>
</feature>
<proteinExistence type="predicted"/>
<dbReference type="Proteomes" id="UP000256970">
    <property type="component" value="Unassembled WGS sequence"/>
</dbReference>
<reference evidence="2 4" key="1">
    <citation type="submission" date="2016-10" db="EMBL/GenBank/DDBJ databases">
        <authorList>
            <person name="Cai Z."/>
        </authorList>
    </citation>
    <scope>NUCLEOTIDE SEQUENCE [LARGE SCALE GENOMIC DNA]</scope>
</reference>
<feature type="compositionally biased region" description="Low complexity" evidence="1">
    <location>
        <begin position="171"/>
        <end position="185"/>
    </location>
</feature>
<evidence type="ECO:0000313" key="2">
    <source>
        <dbReference type="EMBL" id="SZX64347.1"/>
    </source>
</evidence>
<feature type="compositionally biased region" description="Polar residues" evidence="1">
    <location>
        <begin position="197"/>
        <end position="206"/>
    </location>
</feature>
<evidence type="ECO:0000256" key="1">
    <source>
        <dbReference type="SAM" id="MobiDB-lite"/>
    </source>
</evidence>
<feature type="compositionally biased region" description="Acidic residues" evidence="1">
    <location>
        <begin position="105"/>
        <end position="127"/>
    </location>
</feature>
<evidence type="ECO:0000313" key="3">
    <source>
        <dbReference type="EMBL" id="SZX75942.1"/>
    </source>
</evidence>
<feature type="compositionally biased region" description="Pro residues" evidence="1">
    <location>
        <begin position="218"/>
        <end position="228"/>
    </location>
</feature>
<dbReference type="EMBL" id="FNXT01000409">
    <property type="protein sequence ID" value="SZX64347.1"/>
    <property type="molecule type" value="Genomic_DNA"/>
</dbReference>